<dbReference type="SUPFAM" id="SSF81383">
    <property type="entry name" value="F-box domain"/>
    <property type="match status" value="1"/>
</dbReference>
<feature type="compositionally biased region" description="Polar residues" evidence="3">
    <location>
        <begin position="396"/>
        <end position="416"/>
    </location>
</feature>
<dbReference type="Pfam" id="PF12937">
    <property type="entry name" value="F-box-like"/>
    <property type="match status" value="1"/>
</dbReference>
<dbReference type="UniPathway" id="UPA00143"/>
<dbReference type="PANTHER" id="PTHR10706:SF130">
    <property type="entry name" value="F-BOX ONLY PROTEIN 31"/>
    <property type="match status" value="1"/>
</dbReference>
<dbReference type="PANTHER" id="PTHR10706">
    <property type="entry name" value="F-BOX FAMILY PROTEIN"/>
    <property type="match status" value="1"/>
</dbReference>
<dbReference type="OrthoDB" id="722566at2759"/>
<evidence type="ECO:0000313" key="6">
    <source>
        <dbReference type="Proteomes" id="UP000030641"/>
    </source>
</evidence>
<dbReference type="Proteomes" id="UP000030641">
    <property type="component" value="Unassembled WGS sequence"/>
</dbReference>
<organism evidence="5 6">
    <name type="scientific">Aureobasidium subglaciale (strain EXF-2481)</name>
    <name type="common">Aureobasidium pullulans var. subglaciale</name>
    <dbReference type="NCBI Taxonomy" id="1043005"/>
    <lineage>
        <taxon>Eukaryota</taxon>
        <taxon>Fungi</taxon>
        <taxon>Dikarya</taxon>
        <taxon>Ascomycota</taxon>
        <taxon>Pezizomycotina</taxon>
        <taxon>Dothideomycetes</taxon>
        <taxon>Dothideomycetidae</taxon>
        <taxon>Dothideales</taxon>
        <taxon>Saccotheciaceae</taxon>
        <taxon>Aureobasidium</taxon>
    </lineage>
</organism>
<name>A0A074ZIR6_AURSE</name>
<feature type="compositionally biased region" description="Low complexity" evidence="3">
    <location>
        <begin position="380"/>
        <end position="395"/>
    </location>
</feature>
<keyword evidence="6" id="KW-1185">Reference proteome</keyword>
<dbReference type="HOGENOM" id="CLU_020076_1_0_1"/>
<evidence type="ECO:0000256" key="3">
    <source>
        <dbReference type="SAM" id="MobiDB-lite"/>
    </source>
</evidence>
<dbReference type="InterPro" id="IPR001810">
    <property type="entry name" value="F-box_dom"/>
</dbReference>
<dbReference type="EMBL" id="KL584752">
    <property type="protein sequence ID" value="KEQ98446.1"/>
    <property type="molecule type" value="Genomic_DNA"/>
</dbReference>
<dbReference type="GO" id="GO:0016567">
    <property type="term" value="P:protein ubiquitination"/>
    <property type="evidence" value="ECO:0007669"/>
    <property type="project" value="UniProtKB-UniPathway"/>
</dbReference>
<dbReference type="GeneID" id="25362730"/>
<dbReference type="SMART" id="SM00256">
    <property type="entry name" value="FBOX"/>
    <property type="match status" value="1"/>
</dbReference>
<proteinExistence type="predicted"/>
<dbReference type="RefSeq" id="XP_013346659.1">
    <property type="nucleotide sequence ID" value="XM_013491205.1"/>
</dbReference>
<evidence type="ECO:0000259" key="4">
    <source>
        <dbReference type="PROSITE" id="PS50181"/>
    </source>
</evidence>
<dbReference type="Pfam" id="PF12014">
    <property type="entry name" value="Cyclin_D1_bind"/>
    <property type="match status" value="1"/>
</dbReference>
<dbReference type="InterPro" id="IPR036047">
    <property type="entry name" value="F-box-like_dom_sf"/>
</dbReference>
<feature type="region of interest" description="Disordered" evidence="3">
    <location>
        <begin position="380"/>
        <end position="418"/>
    </location>
</feature>
<sequence length="539" mass="59978">MEGDNIVPRILGLPAELIQNVLQFLEPTCLVDVALTCRFLRNHAFSDSLWQQHVNDQIPDTLTSAAPLPSFRDLYITHHPYWFLCRHKIWFSDSEPNGKLLIARYDPRRGCIEAYAVVAEPGIRKFEHWEHDEDVSIHTFNPKVQLDLNSPVLKLDPGNPRTQVRLPEDDDDDQGDQSLPLLSREIMMDCSAPPGLYTSFMLARDLPEIAIGPGTRVWPPLKVPAISRTRNASARAFQALSHRPSTLDEVSQNTFRLRKWVEFSGRRHSSSIMALGAAERIHNALGFGGFAPTLMHAGGHGMTVRMGEEVSTYATLPQSCYVPTKEKPWQGIWCGDYSGHGCEFLLVLQPEKDEEIALPDGMNHMLEWLATGYYRRQSNSSQSSDSSYASAQEDQNAGSSLSSPYEYSAPATSSSEGPDIYTGRIEAIKLTGDPNVPRGEYTFIAPDISEGGLVRIADEAAFRGARVVRSAGHIAGVGFAHDEYMPSQLILISPDCLAQHWIEFGHISYYRRVDVDSLCQISQGAGGPRVPRPRFDQSS</sequence>
<accession>A0A074ZIR6</accession>
<dbReference type="InParanoid" id="A0A074ZIR6"/>
<dbReference type="PROSITE" id="PS50181">
    <property type="entry name" value="FBOX"/>
    <property type="match status" value="1"/>
</dbReference>
<dbReference type="OMA" id="HPCWFIP"/>
<feature type="region of interest" description="Disordered" evidence="3">
    <location>
        <begin position="156"/>
        <end position="178"/>
    </location>
</feature>
<evidence type="ECO:0000256" key="2">
    <source>
        <dbReference type="ARBA" id="ARBA00022786"/>
    </source>
</evidence>
<protein>
    <recommendedName>
        <fullName evidence="4">F-box domain-containing protein</fullName>
    </recommendedName>
</protein>
<feature type="domain" description="F-box" evidence="4">
    <location>
        <begin position="7"/>
        <end position="53"/>
    </location>
</feature>
<evidence type="ECO:0000256" key="1">
    <source>
        <dbReference type="ARBA" id="ARBA00004906"/>
    </source>
</evidence>
<dbReference type="InterPro" id="IPR045048">
    <property type="entry name" value="FBXO31/39"/>
</dbReference>
<keyword evidence="2" id="KW-0833">Ubl conjugation pathway</keyword>
<gene>
    <name evidence="5" type="ORF">AUEXF2481DRAFT_2394</name>
</gene>
<dbReference type="STRING" id="1043005.A0A074ZIR6"/>
<reference evidence="5 6" key="1">
    <citation type="journal article" date="2014" name="BMC Genomics">
        <title>Genome sequencing of four Aureobasidium pullulans varieties: biotechnological potential, stress tolerance, and description of new species.</title>
        <authorList>
            <person name="Gostin Ar C."/>
            <person name="Ohm R.A."/>
            <person name="Kogej T."/>
            <person name="Sonjak S."/>
            <person name="Turk M."/>
            <person name="Zajc J."/>
            <person name="Zalar P."/>
            <person name="Grube M."/>
            <person name="Sun H."/>
            <person name="Han J."/>
            <person name="Sharma A."/>
            <person name="Chiniquy J."/>
            <person name="Ngan C.Y."/>
            <person name="Lipzen A."/>
            <person name="Barry K."/>
            <person name="Grigoriev I.V."/>
            <person name="Gunde-Cimerman N."/>
        </authorList>
    </citation>
    <scope>NUCLEOTIDE SEQUENCE [LARGE SCALE GENOMIC DNA]</scope>
    <source>
        <strain evidence="5 6">EXF-2481</strain>
    </source>
</reference>
<dbReference type="AlphaFoldDB" id="A0A074ZIR6"/>
<comment type="pathway">
    <text evidence="1">Protein modification; protein ubiquitination.</text>
</comment>
<dbReference type="Gene3D" id="1.20.1280.50">
    <property type="match status" value="1"/>
</dbReference>
<evidence type="ECO:0000313" key="5">
    <source>
        <dbReference type="EMBL" id="KEQ98446.1"/>
    </source>
</evidence>